<evidence type="ECO:0000256" key="1">
    <source>
        <dbReference type="ARBA" id="ARBA00000085"/>
    </source>
</evidence>
<dbReference type="EMBL" id="DRLD01000301">
    <property type="protein sequence ID" value="HED11169.1"/>
    <property type="molecule type" value="Genomic_DNA"/>
</dbReference>
<comment type="caution">
    <text evidence="5">The sequence shown here is derived from an EMBL/GenBank/DDBJ whole genome shotgun (WGS) entry which is preliminary data.</text>
</comment>
<feature type="transmembrane region" description="Helical" evidence="3">
    <location>
        <begin position="153"/>
        <end position="173"/>
    </location>
</feature>
<dbReference type="CDD" id="cd00082">
    <property type="entry name" value="HisKA"/>
    <property type="match status" value="1"/>
</dbReference>
<reference evidence="5" key="1">
    <citation type="journal article" date="2020" name="mSystems">
        <title>Genome- and Community-Level Interaction Insights into Carbon Utilization and Element Cycling Functions of Hydrothermarchaeota in Hydrothermal Sediment.</title>
        <authorList>
            <person name="Zhou Z."/>
            <person name="Liu Y."/>
            <person name="Xu W."/>
            <person name="Pan J."/>
            <person name="Luo Z.H."/>
            <person name="Li M."/>
        </authorList>
    </citation>
    <scope>NUCLEOTIDE SEQUENCE [LARGE SCALE GENOMIC DNA]</scope>
    <source>
        <strain evidence="5">HyVt-456</strain>
    </source>
</reference>
<sequence>MNKLLPKSSAGFKGLLFLLGIITTFAVLWYTQQLVNTLKQKSTEYVRFRIKIFEQNINNPQNNVDVNFFFNEVIQKSDYPIIYTDSQGRPQSWKNISKRIDTLTVLNPADSLILKETLSSIAGENDPIPIKYQDAVLGYYYYGYPPEIYKLRVLPFFIIGVGIVFILLGYFGFTYIKRSEQRSIWVGLSKETAHQLGTPLSSLSGWIELLKSQPENTDEIIREMANDLSRLNKIANRFSKIGSVPRLKESNLS</sequence>
<proteinExistence type="predicted"/>
<feature type="transmembrane region" description="Helical" evidence="3">
    <location>
        <begin position="12"/>
        <end position="31"/>
    </location>
</feature>
<keyword evidence="5" id="KW-0808">Transferase</keyword>
<dbReference type="SUPFAM" id="SSF47384">
    <property type="entry name" value="Homodimeric domain of signal transducing histidine kinase"/>
    <property type="match status" value="1"/>
</dbReference>
<keyword evidence="3" id="KW-0472">Membrane</keyword>
<feature type="domain" description="Signal transduction histidine kinase dimerisation/phosphoacceptor" evidence="4">
    <location>
        <begin position="192"/>
        <end position="239"/>
    </location>
</feature>
<comment type="catalytic activity">
    <reaction evidence="1">
        <text>ATP + protein L-histidine = ADP + protein N-phospho-L-histidine.</text>
        <dbReference type="EC" id="2.7.13.3"/>
    </reaction>
</comment>
<protein>
    <recommendedName>
        <fullName evidence="2">histidine kinase</fullName>
        <ecNumber evidence="2">2.7.13.3</ecNumber>
    </recommendedName>
</protein>
<evidence type="ECO:0000256" key="2">
    <source>
        <dbReference type="ARBA" id="ARBA00012438"/>
    </source>
</evidence>
<dbReference type="Pfam" id="PF00512">
    <property type="entry name" value="HisKA"/>
    <property type="match status" value="1"/>
</dbReference>
<keyword evidence="5" id="KW-0418">Kinase</keyword>
<name>A0A7V1LNB7_CALAY</name>
<dbReference type="AlphaFoldDB" id="A0A7V1LNB7"/>
<dbReference type="InterPro" id="IPR003661">
    <property type="entry name" value="HisK_dim/P_dom"/>
</dbReference>
<dbReference type="Proteomes" id="UP000886005">
    <property type="component" value="Unassembled WGS sequence"/>
</dbReference>
<dbReference type="InterPro" id="IPR036097">
    <property type="entry name" value="HisK_dim/P_sf"/>
</dbReference>
<evidence type="ECO:0000256" key="3">
    <source>
        <dbReference type="SAM" id="Phobius"/>
    </source>
</evidence>
<dbReference type="EC" id="2.7.13.3" evidence="2"/>
<feature type="non-terminal residue" evidence="5">
    <location>
        <position position="253"/>
    </location>
</feature>
<keyword evidence="3" id="KW-1133">Transmembrane helix</keyword>
<accession>A0A7V1LNB7</accession>
<dbReference type="Gene3D" id="1.10.287.130">
    <property type="match status" value="1"/>
</dbReference>
<organism evidence="5">
    <name type="scientific">Caldithrix abyssi</name>
    <dbReference type="NCBI Taxonomy" id="187145"/>
    <lineage>
        <taxon>Bacteria</taxon>
        <taxon>Pseudomonadati</taxon>
        <taxon>Calditrichota</taxon>
        <taxon>Calditrichia</taxon>
        <taxon>Calditrichales</taxon>
        <taxon>Calditrichaceae</taxon>
        <taxon>Caldithrix</taxon>
    </lineage>
</organism>
<evidence type="ECO:0000259" key="4">
    <source>
        <dbReference type="Pfam" id="PF00512"/>
    </source>
</evidence>
<keyword evidence="3" id="KW-0812">Transmembrane</keyword>
<gene>
    <name evidence="5" type="ORF">ENJ10_10820</name>
</gene>
<dbReference type="GO" id="GO:0000155">
    <property type="term" value="F:phosphorelay sensor kinase activity"/>
    <property type="evidence" value="ECO:0007669"/>
    <property type="project" value="InterPro"/>
</dbReference>
<evidence type="ECO:0000313" key="5">
    <source>
        <dbReference type="EMBL" id="HED11169.1"/>
    </source>
</evidence>